<evidence type="ECO:0000256" key="3">
    <source>
        <dbReference type="ARBA" id="ARBA00022475"/>
    </source>
</evidence>
<keyword evidence="7 9" id="KW-0472">Membrane</keyword>
<dbReference type="AlphaFoldDB" id="A0A5S3PUY9"/>
<evidence type="ECO:0000256" key="2">
    <source>
        <dbReference type="ARBA" id="ARBA00022448"/>
    </source>
</evidence>
<dbReference type="OrthoDB" id="9814020at2"/>
<evidence type="ECO:0000256" key="1">
    <source>
        <dbReference type="ARBA" id="ARBA00004429"/>
    </source>
</evidence>
<gene>
    <name evidence="10" type="ORF">FEV51_09410</name>
</gene>
<dbReference type="RefSeq" id="WP_138618503.1">
    <property type="nucleotide sequence ID" value="NZ_VCAO01000004.1"/>
</dbReference>
<keyword evidence="3" id="KW-1003">Cell membrane</keyword>
<keyword evidence="6 9" id="KW-1133">Transmembrane helix</keyword>
<evidence type="ECO:0000256" key="5">
    <source>
        <dbReference type="ARBA" id="ARBA00022692"/>
    </source>
</evidence>
<comment type="similarity">
    <text evidence="8">Belongs to the TsuA/YedE (TC 9.B.102) family.</text>
</comment>
<evidence type="ECO:0000256" key="7">
    <source>
        <dbReference type="ARBA" id="ARBA00023136"/>
    </source>
</evidence>
<keyword evidence="4" id="KW-0997">Cell inner membrane</keyword>
<dbReference type="GO" id="GO:0005886">
    <property type="term" value="C:plasma membrane"/>
    <property type="evidence" value="ECO:0007669"/>
    <property type="project" value="UniProtKB-SubCell"/>
</dbReference>
<keyword evidence="2" id="KW-0813">Transport</keyword>
<reference evidence="10 11" key="1">
    <citation type="submission" date="2019-05" db="EMBL/GenBank/DDBJ databases">
        <title>Erythrobacter marisflavi sp. nov., isolated from isolated from water of an estuary environment.</title>
        <authorList>
            <person name="Yoon J.-H."/>
        </authorList>
    </citation>
    <scope>NUCLEOTIDE SEQUENCE [LARGE SCALE GENOMIC DNA]</scope>
    <source>
        <strain evidence="10 11">KEM-5</strain>
    </source>
</reference>
<evidence type="ECO:0000256" key="4">
    <source>
        <dbReference type="ARBA" id="ARBA00022519"/>
    </source>
</evidence>
<feature type="transmembrane region" description="Helical" evidence="9">
    <location>
        <begin position="12"/>
        <end position="35"/>
    </location>
</feature>
<sequence length="148" mass="14385">MLPGYPDAAPLAGLAGGALIGLAAAVMLLGAGRIAGVSGVLARAVGLADGSMTRPAAWAFVLGLPLGALIVMLLRGGLEAQFAGPVPLVIAGLIVGVGTRIGSGCTSGHGVCGVSRLSQRSIVATVTFMAAGIATVTAMNALGWEILP</sequence>
<evidence type="ECO:0000256" key="9">
    <source>
        <dbReference type="SAM" id="Phobius"/>
    </source>
</evidence>
<comment type="subcellular location">
    <subcellularLocation>
        <location evidence="1">Cell inner membrane</location>
        <topology evidence="1">Multi-pass membrane protein</topology>
    </subcellularLocation>
</comment>
<evidence type="ECO:0000256" key="8">
    <source>
        <dbReference type="ARBA" id="ARBA00035655"/>
    </source>
</evidence>
<evidence type="ECO:0000313" key="11">
    <source>
        <dbReference type="Proteomes" id="UP000309668"/>
    </source>
</evidence>
<dbReference type="PANTHER" id="PTHR30574">
    <property type="entry name" value="INNER MEMBRANE PROTEIN YEDE"/>
    <property type="match status" value="1"/>
</dbReference>
<comment type="caution">
    <text evidence="10">The sequence shown here is derived from an EMBL/GenBank/DDBJ whole genome shotgun (WGS) entry which is preliminary data.</text>
</comment>
<protein>
    <submittedName>
        <fullName evidence="10">YeeE/YedE family protein</fullName>
    </submittedName>
</protein>
<keyword evidence="11" id="KW-1185">Reference proteome</keyword>
<keyword evidence="5 9" id="KW-0812">Transmembrane</keyword>
<dbReference type="EMBL" id="VCAO01000004">
    <property type="protein sequence ID" value="TMM47387.1"/>
    <property type="molecule type" value="Genomic_DNA"/>
</dbReference>
<dbReference type="Pfam" id="PF04143">
    <property type="entry name" value="Sulf_transp"/>
    <property type="match status" value="1"/>
</dbReference>
<feature type="transmembrane region" description="Helical" evidence="9">
    <location>
        <begin position="122"/>
        <end position="142"/>
    </location>
</feature>
<accession>A0A5S3PUY9</accession>
<name>A0A5S3PUY9_9SPHN</name>
<feature type="transmembrane region" description="Helical" evidence="9">
    <location>
        <begin position="56"/>
        <end position="76"/>
    </location>
</feature>
<dbReference type="PANTHER" id="PTHR30574:SF1">
    <property type="entry name" value="SULPHUR TRANSPORT DOMAIN-CONTAINING PROTEIN"/>
    <property type="match status" value="1"/>
</dbReference>
<feature type="transmembrane region" description="Helical" evidence="9">
    <location>
        <begin position="82"/>
        <end position="101"/>
    </location>
</feature>
<evidence type="ECO:0000256" key="6">
    <source>
        <dbReference type="ARBA" id="ARBA00022989"/>
    </source>
</evidence>
<evidence type="ECO:0000313" key="10">
    <source>
        <dbReference type="EMBL" id="TMM47387.1"/>
    </source>
</evidence>
<proteinExistence type="inferred from homology"/>
<dbReference type="Proteomes" id="UP000309668">
    <property type="component" value="Unassembled WGS sequence"/>
</dbReference>
<organism evidence="10 11">
    <name type="scientific">Qipengyuania marisflavi</name>
    <dbReference type="NCBI Taxonomy" id="2486356"/>
    <lineage>
        <taxon>Bacteria</taxon>
        <taxon>Pseudomonadati</taxon>
        <taxon>Pseudomonadota</taxon>
        <taxon>Alphaproteobacteria</taxon>
        <taxon>Sphingomonadales</taxon>
        <taxon>Erythrobacteraceae</taxon>
        <taxon>Qipengyuania</taxon>
    </lineage>
</organism>
<dbReference type="InterPro" id="IPR007272">
    <property type="entry name" value="Sulf_transp_TsuA/YedE"/>
</dbReference>